<comment type="subcellular location">
    <subcellularLocation>
        <location evidence="1">Cell membrane</location>
        <topology evidence="1">Single-pass type I membrane protein</topology>
    </subcellularLocation>
    <subcellularLocation>
        <location evidence="2">Cytoplasm</location>
    </subcellularLocation>
</comment>
<dbReference type="SMART" id="SM00255">
    <property type="entry name" value="TIR"/>
    <property type="match status" value="1"/>
</dbReference>
<keyword evidence="16" id="KW-0393">Immunoglobulin domain</keyword>
<evidence type="ECO:0000313" key="23">
    <source>
        <dbReference type="Proteomes" id="UP000265200"/>
    </source>
</evidence>
<dbReference type="AlphaFoldDB" id="A0A3P9JH80"/>
<dbReference type="InterPro" id="IPR003599">
    <property type="entry name" value="Ig_sub"/>
</dbReference>
<comment type="similarity">
    <text evidence="3">Belongs to the interleukin-1 receptor family.</text>
</comment>
<dbReference type="Gene3D" id="2.60.40.10">
    <property type="entry name" value="Immunoglobulins"/>
    <property type="match status" value="3"/>
</dbReference>
<organism evidence="22 23">
    <name type="scientific">Oryzias latipes</name>
    <name type="common">Japanese rice fish</name>
    <name type="synonym">Japanese killifish</name>
    <dbReference type="NCBI Taxonomy" id="8090"/>
    <lineage>
        <taxon>Eukaryota</taxon>
        <taxon>Metazoa</taxon>
        <taxon>Chordata</taxon>
        <taxon>Craniata</taxon>
        <taxon>Vertebrata</taxon>
        <taxon>Euteleostomi</taxon>
        <taxon>Actinopterygii</taxon>
        <taxon>Neopterygii</taxon>
        <taxon>Teleostei</taxon>
        <taxon>Neoteleostei</taxon>
        <taxon>Acanthomorphata</taxon>
        <taxon>Ovalentaria</taxon>
        <taxon>Atherinomorphae</taxon>
        <taxon>Beloniformes</taxon>
        <taxon>Adrianichthyidae</taxon>
        <taxon>Oryziinae</taxon>
        <taxon>Oryzias</taxon>
    </lineage>
</organism>
<evidence type="ECO:0000256" key="17">
    <source>
        <dbReference type="ARBA" id="ARBA00057129"/>
    </source>
</evidence>
<feature type="domain" description="TIR" evidence="20">
    <location>
        <begin position="377"/>
        <end position="533"/>
    </location>
</feature>
<dbReference type="InterPro" id="IPR035897">
    <property type="entry name" value="Toll_tir_struct_dom_sf"/>
</dbReference>
<keyword evidence="5" id="KW-0963">Cytoplasm</keyword>
<dbReference type="CDD" id="cd00096">
    <property type="entry name" value="Ig"/>
    <property type="match status" value="1"/>
</dbReference>
<dbReference type="GO" id="GO:0007399">
    <property type="term" value="P:nervous system development"/>
    <property type="evidence" value="ECO:0007669"/>
    <property type="project" value="UniProtKB-ARBA"/>
</dbReference>
<dbReference type="PRINTS" id="PR01537">
    <property type="entry name" value="INTRLKN1R1F"/>
</dbReference>
<evidence type="ECO:0000256" key="10">
    <source>
        <dbReference type="ARBA" id="ARBA00022989"/>
    </source>
</evidence>
<evidence type="ECO:0000256" key="4">
    <source>
        <dbReference type="ARBA" id="ARBA00022475"/>
    </source>
</evidence>
<evidence type="ECO:0000256" key="18">
    <source>
        <dbReference type="SAM" id="MobiDB-lite"/>
    </source>
</evidence>
<evidence type="ECO:0000259" key="21">
    <source>
        <dbReference type="PROSITE" id="PS50835"/>
    </source>
</evidence>
<keyword evidence="15" id="KW-0325">Glycoprotein</keyword>
<comment type="function">
    <text evidence="17">May regulate secretion and presynaptic differentiation through inhibition of the activity of N-type voltage-gated calcium channel. During presynaptic differentiation may regulate both synaptic vesicle accumulation in axon terminals and subsequent axon terminal remodeling.</text>
</comment>
<dbReference type="InterPro" id="IPR036179">
    <property type="entry name" value="Ig-like_dom_sf"/>
</dbReference>
<keyword evidence="10 19" id="KW-1133">Transmembrane helix</keyword>
<dbReference type="InterPro" id="IPR013783">
    <property type="entry name" value="Ig-like_fold"/>
</dbReference>
<reference key="1">
    <citation type="journal article" date="2007" name="Nature">
        <title>The medaka draft genome and insights into vertebrate genome evolution.</title>
        <authorList>
            <person name="Kasahara M."/>
            <person name="Naruse K."/>
            <person name="Sasaki S."/>
            <person name="Nakatani Y."/>
            <person name="Qu W."/>
            <person name="Ahsan B."/>
            <person name="Yamada T."/>
            <person name="Nagayasu Y."/>
            <person name="Doi K."/>
            <person name="Kasai Y."/>
            <person name="Jindo T."/>
            <person name="Kobayashi D."/>
            <person name="Shimada A."/>
            <person name="Toyoda A."/>
            <person name="Kuroki Y."/>
            <person name="Fujiyama A."/>
            <person name="Sasaki T."/>
            <person name="Shimizu A."/>
            <person name="Asakawa S."/>
            <person name="Shimizu N."/>
            <person name="Hashimoto S."/>
            <person name="Yang J."/>
            <person name="Lee Y."/>
            <person name="Matsushima K."/>
            <person name="Sugano S."/>
            <person name="Sakaizumi M."/>
            <person name="Narita T."/>
            <person name="Ohishi K."/>
            <person name="Haga S."/>
            <person name="Ohta F."/>
            <person name="Nomoto H."/>
            <person name="Nogata K."/>
            <person name="Morishita T."/>
            <person name="Endo T."/>
            <person name="Shin-I T."/>
            <person name="Takeda H."/>
            <person name="Morishita S."/>
            <person name="Kohara Y."/>
        </authorList>
    </citation>
    <scope>NUCLEOTIDE SEQUENCE [LARGE SCALE GENOMIC DNA]</scope>
    <source>
        <strain>Hd-rR</strain>
    </source>
</reference>
<evidence type="ECO:0000313" key="22">
    <source>
        <dbReference type="Ensembl" id="ENSORLP00015031675.1"/>
    </source>
</evidence>
<evidence type="ECO:0000256" key="6">
    <source>
        <dbReference type="ARBA" id="ARBA00022692"/>
    </source>
</evidence>
<dbReference type="PANTHER" id="PTHR11890:SF22">
    <property type="entry name" value="INTERLEUKIN-1 RECEPTOR ACCESSORY PROTEIN-LIKE 1"/>
    <property type="match status" value="1"/>
</dbReference>
<dbReference type="PANTHER" id="PTHR11890">
    <property type="entry name" value="INTERLEUKIN-1 RECEPTOR FAMILY MEMBER"/>
    <property type="match status" value="1"/>
</dbReference>
<protein>
    <submittedName>
        <fullName evidence="22">Interleukin 1 receptor accessory protein like 1</fullName>
    </submittedName>
</protein>
<dbReference type="GO" id="GO:0005886">
    <property type="term" value="C:plasma membrane"/>
    <property type="evidence" value="ECO:0007669"/>
    <property type="project" value="UniProtKB-SubCell"/>
</dbReference>
<sequence>MMEGCTDWSVDYLKYKVLLGEPVRVKCALFYGYIRANYSHAQSTGLSLMWYKSAGHGDFEEPISFDGARMSKEEDSIWFRPAELEDVGYYSCVLRNSTYCMKVSMSLTVAENDTELCYNSKMRFYEKAELSKSKAITCPGIEDYLQPGVDPQIVWYKECKPKQWRDTIERRKDVLSIRDVREDDIGNYTCELPFGNFMVRRTTELSVTAPVTDKPPKILFPSEGQLSFIEMALGSPINLTCRAYFGYSGDASPLIYWMKGDKFIEDLDEERIHESDIKTVREHLGEQEVSISLTIDFLEESDLGNYSCYVENSHGRRQANIQLVKKELMYTVELAGGLGAILLLLICLVTLYKCYRIELMLFYRNHFGSEDVDGDNKDYDAYLSYTKVDPDQWSQETREEERFALEILPDVLEKHYGYKLFIPDRDLIPTGTYIEDVARCVDQSKRLIIVMTPSYVVRRGWSIFELETRLRNMLVTGEIKVILIECAELRGIMNYQEVEALKHTIKMLTVIKWRGPSSNKLNSKFWKQLLYEMPFKRMEPLSISHEQVLDVSEQGPFGELQTVSAISMAAATSTAMATAHPDLRSTFHNSCHTQMRQKHYYRSYDYDLPPSGTLPPLSSLGNQHTYCNIPMTLINGQRPQSKSPRQQSMEEGHGNNAMLPLLPRETSISSVIW</sequence>
<feature type="region of interest" description="Disordered" evidence="18">
    <location>
        <begin position="635"/>
        <end position="659"/>
    </location>
</feature>
<dbReference type="InterPro" id="IPR007110">
    <property type="entry name" value="Ig-like_dom"/>
</dbReference>
<feature type="compositionally biased region" description="Low complexity" evidence="18">
    <location>
        <begin position="637"/>
        <end position="647"/>
    </location>
</feature>
<feature type="domain" description="Ig-like" evidence="21">
    <location>
        <begin position="216"/>
        <end position="322"/>
    </location>
</feature>
<keyword evidence="9" id="KW-0378">Hydrolase</keyword>
<dbReference type="PROSITE" id="PS50835">
    <property type="entry name" value="IG_LIKE"/>
    <property type="match status" value="3"/>
</dbReference>
<feature type="transmembrane region" description="Helical" evidence="19">
    <location>
        <begin position="328"/>
        <end position="352"/>
    </location>
</feature>
<evidence type="ECO:0000256" key="1">
    <source>
        <dbReference type="ARBA" id="ARBA00004251"/>
    </source>
</evidence>
<dbReference type="SUPFAM" id="SSF52200">
    <property type="entry name" value="Toll/Interleukin receptor TIR domain"/>
    <property type="match status" value="1"/>
</dbReference>
<dbReference type="Ensembl" id="ENSORLT00015022986.1">
    <property type="protein sequence ID" value="ENSORLP00015031675.1"/>
    <property type="gene ID" value="ENSORLG00015016134.1"/>
</dbReference>
<dbReference type="FunFam" id="3.40.50.10140:FF:000004">
    <property type="entry name" value="X-linked interleukin-1 receptor accessory protein-like 1"/>
    <property type="match status" value="1"/>
</dbReference>
<feature type="domain" description="Ig-like" evidence="21">
    <location>
        <begin position="136"/>
        <end position="206"/>
    </location>
</feature>
<reference evidence="22 23" key="2">
    <citation type="submission" date="2017-04" db="EMBL/GenBank/DDBJ databases">
        <title>CpG methylation of centromeres and impact of large insertions on vertebrate speciation.</title>
        <authorList>
            <person name="Ichikawa K."/>
            <person name="Yoshimura J."/>
            <person name="Morishita S."/>
        </authorList>
    </citation>
    <scope>NUCLEOTIDE SEQUENCE</scope>
    <source>
        <strain evidence="22 23">HSOK</strain>
    </source>
</reference>
<name>A0A3P9JH80_ORYLA</name>
<dbReference type="PROSITE" id="PS50104">
    <property type="entry name" value="TIR"/>
    <property type="match status" value="1"/>
</dbReference>
<dbReference type="InterPro" id="IPR015621">
    <property type="entry name" value="IL-1_rcpt_fam"/>
</dbReference>
<evidence type="ECO:0000256" key="13">
    <source>
        <dbReference type="ARBA" id="ARBA00023157"/>
    </source>
</evidence>
<evidence type="ECO:0000256" key="14">
    <source>
        <dbReference type="ARBA" id="ARBA00023170"/>
    </source>
</evidence>
<evidence type="ECO:0000256" key="8">
    <source>
        <dbReference type="ARBA" id="ARBA00022737"/>
    </source>
</evidence>
<dbReference type="PRINTS" id="PR01536">
    <property type="entry name" value="INTRLKN1R12F"/>
</dbReference>
<dbReference type="Pfam" id="PF13927">
    <property type="entry name" value="Ig_3"/>
    <property type="match status" value="1"/>
</dbReference>
<dbReference type="GO" id="GO:0045202">
    <property type="term" value="C:synapse"/>
    <property type="evidence" value="ECO:0007669"/>
    <property type="project" value="UniProtKB-ARBA"/>
</dbReference>
<evidence type="ECO:0000256" key="15">
    <source>
        <dbReference type="ARBA" id="ARBA00023180"/>
    </source>
</evidence>
<dbReference type="FunFam" id="2.60.40.10:FF:000188">
    <property type="entry name" value="Interleukin-1 receptor accessory protein-like 1"/>
    <property type="match status" value="1"/>
</dbReference>
<keyword evidence="14" id="KW-0675">Receptor</keyword>
<dbReference type="GO" id="GO:0004908">
    <property type="term" value="F:interleukin-1 receptor activity"/>
    <property type="evidence" value="ECO:0007669"/>
    <property type="project" value="InterPro"/>
</dbReference>
<evidence type="ECO:0000256" key="16">
    <source>
        <dbReference type="ARBA" id="ARBA00023319"/>
    </source>
</evidence>
<evidence type="ECO:0000259" key="20">
    <source>
        <dbReference type="PROSITE" id="PS50104"/>
    </source>
</evidence>
<evidence type="ECO:0000256" key="3">
    <source>
        <dbReference type="ARBA" id="ARBA00009752"/>
    </source>
</evidence>
<evidence type="ECO:0000256" key="5">
    <source>
        <dbReference type="ARBA" id="ARBA00022490"/>
    </source>
</evidence>
<keyword evidence="11" id="KW-0520">NAD</keyword>
<keyword evidence="4" id="KW-1003">Cell membrane</keyword>
<evidence type="ECO:0000256" key="19">
    <source>
        <dbReference type="SAM" id="Phobius"/>
    </source>
</evidence>
<dbReference type="InterPro" id="IPR003598">
    <property type="entry name" value="Ig_sub2"/>
</dbReference>
<dbReference type="FunFam" id="2.60.40.10:FF:000220">
    <property type="entry name" value="X-linked interleukin-1 receptor accessory protein-like 1"/>
    <property type="match status" value="1"/>
</dbReference>
<dbReference type="Gene3D" id="3.40.50.10140">
    <property type="entry name" value="Toll/interleukin-1 receptor homology (TIR) domain"/>
    <property type="match status" value="1"/>
</dbReference>
<evidence type="ECO:0000256" key="12">
    <source>
        <dbReference type="ARBA" id="ARBA00023136"/>
    </source>
</evidence>
<dbReference type="Proteomes" id="UP000265200">
    <property type="component" value="Chromosome 2"/>
</dbReference>
<dbReference type="InterPro" id="IPR000157">
    <property type="entry name" value="TIR_dom"/>
</dbReference>
<dbReference type="GO" id="GO:0005737">
    <property type="term" value="C:cytoplasm"/>
    <property type="evidence" value="ECO:0007669"/>
    <property type="project" value="UniProtKB-SubCell"/>
</dbReference>
<dbReference type="SUPFAM" id="SSF48726">
    <property type="entry name" value="Immunoglobulin"/>
    <property type="match status" value="3"/>
</dbReference>
<reference evidence="22" key="3">
    <citation type="submission" date="2025-08" db="UniProtKB">
        <authorList>
            <consortium name="Ensembl"/>
        </authorList>
    </citation>
    <scope>IDENTIFICATION</scope>
    <source>
        <strain evidence="22">HSOK</strain>
    </source>
</reference>
<keyword evidence="6 19" id="KW-0812">Transmembrane</keyword>
<evidence type="ECO:0000256" key="9">
    <source>
        <dbReference type="ARBA" id="ARBA00022801"/>
    </source>
</evidence>
<evidence type="ECO:0000256" key="11">
    <source>
        <dbReference type="ARBA" id="ARBA00023027"/>
    </source>
</evidence>
<dbReference type="GO" id="GO:0016787">
    <property type="term" value="F:hydrolase activity"/>
    <property type="evidence" value="ECO:0007669"/>
    <property type="project" value="UniProtKB-KW"/>
</dbReference>
<dbReference type="SMART" id="SM00409">
    <property type="entry name" value="IG"/>
    <property type="match status" value="3"/>
</dbReference>
<evidence type="ECO:0000256" key="7">
    <source>
        <dbReference type="ARBA" id="ARBA00022729"/>
    </source>
</evidence>
<dbReference type="FunFam" id="2.60.40.10:FF:000284">
    <property type="entry name" value="interleukin-1 receptor accessory protein-like 1"/>
    <property type="match status" value="1"/>
</dbReference>
<dbReference type="InterPro" id="IPR004074">
    <property type="entry name" value="IL-1_rcpt_I/II-typ"/>
</dbReference>
<evidence type="ECO:0000256" key="2">
    <source>
        <dbReference type="ARBA" id="ARBA00004496"/>
    </source>
</evidence>
<keyword evidence="12 19" id="KW-0472">Membrane</keyword>
<keyword evidence="13" id="KW-1015">Disulfide bond</keyword>
<reference evidence="22" key="4">
    <citation type="submission" date="2025-09" db="UniProtKB">
        <authorList>
            <consortium name="Ensembl"/>
        </authorList>
    </citation>
    <scope>IDENTIFICATION</scope>
    <source>
        <strain evidence="22">HSOK</strain>
    </source>
</reference>
<keyword evidence="8" id="KW-0677">Repeat</keyword>
<dbReference type="Pfam" id="PF01582">
    <property type="entry name" value="TIR"/>
    <property type="match status" value="1"/>
</dbReference>
<keyword evidence="7" id="KW-0732">Signal</keyword>
<dbReference type="SMART" id="SM00408">
    <property type="entry name" value="IGc2"/>
    <property type="match status" value="2"/>
</dbReference>
<proteinExistence type="inferred from homology"/>
<accession>A0A3P9JH80</accession>
<feature type="domain" description="Ig-like" evidence="21">
    <location>
        <begin position="20"/>
        <end position="108"/>
    </location>
</feature>